<dbReference type="SUPFAM" id="SSF51126">
    <property type="entry name" value="Pectin lyase-like"/>
    <property type="match status" value="1"/>
</dbReference>
<dbReference type="InterPro" id="IPR006626">
    <property type="entry name" value="PbH1"/>
</dbReference>
<dbReference type="GO" id="GO:0005576">
    <property type="term" value="C:extracellular region"/>
    <property type="evidence" value="ECO:0007669"/>
    <property type="project" value="UniProtKB-SubCell"/>
</dbReference>
<gene>
    <name evidence="6" type="ORF">LRLP16767_LR202_00487</name>
</gene>
<dbReference type="InterPro" id="IPR012334">
    <property type="entry name" value="Pectin_lyas_fold"/>
</dbReference>
<keyword evidence="3" id="KW-0732">Signal</keyword>
<dbReference type="PANTHER" id="PTHR40088">
    <property type="entry name" value="PECTATE LYASE (EUROFUNG)"/>
    <property type="match status" value="1"/>
</dbReference>
<dbReference type="Pfam" id="PF21258">
    <property type="entry name" value="Glyco_hydro_120_ins"/>
    <property type="match status" value="1"/>
</dbReference>
<evidence type="ECO:0000259" key="5">
    <source>
        <dbReference type="Pfam" id="PF21258"/>
    </source>
</evidence>
<evidence type="ECO:0000313" key="6">
    <source>
        <dbReference type="EMBL" id="CUR40429.1"/>
    </source>
</evidence>
<feature type="domain" description="Right handed beta helix" evidence="4">
    <location>
        <begin position="221"/>
        <end position="392"/>
    </location>
</feature>
<evidence type="ECO:0000313" key="7">
    <source>
        <dbReference type="Proteomes" id="UP000235484"/>
    </source>
</evidence>
<organism evidence="6 7">
    <name type="scientific">Limosilactobacillus reuteri</name>
    <name type="common">Lactobacillus reuteri</name>
    <dbReference type="NCBI Taxonomy" id="1598"/>
    <lineage>
        <taxon>Bacteria</taxon>
        <taxon>Bacillati</taxon>
        <taxon>Bacillota</taxon>
        <taxon>Bacilli</taxon>
        <taxon>Lactobacillales</taxon>
        <taxon>Lactobacillaceae</taxon>
        <taxon>Limosilactobacillus</taxon>
    </lineage>
</organism>
<dbReference type="InterPro" id="IPR049169">
    <property type="entry name" value="Glyco_hydro_120_ins"/>
</dbReference>
<dbReference type="AlphaFoldDB" id="A0A0U5JU67"/>
<comment type="subcellular location">
    <subcellularLocation>
        <location evidence="1">Secreted</location>
    </subcellularLocation>
</comment>
<proteinExistence type="predicted"/>
<evidence type="ECO:0000256" key="3">
    <source>
        <dbReference type="ARBA" id="ARBA00022729"/>
    </source>
</evidence>
<protein>
    <submittedName>
        <fullName evidence="6">Uncharacterized protein</fullName>
    </submittedName>
</protein>
<dbReference type="Pfam" id="PF13229">
    <property type="entry name" value="Beta_helix"/>
    <property type="match status" value="1"/>
</dbReference>
<dbReference type="PANTHER" id="PTHR40088:SF2">
    <property type="entry name" value="SECRETED SUGAR HYDROLASE"/>
    <property type="match status" value="1"/>
</dbReference>
<evidence type="ECO:0000256" key="2">
    <source>
        <dbReference type="ARBA" id="ARBA00022525"/>
    </source>
</evidence>
<evidence type="ECO:0000259" key="4">
    <source>
        <dbReference type="Pfam" id="PF13229"/>
    </source>
</evidence>
<dbReference type="Gene3D" id="2.160.20.10">
    <property type="entry name" value="Single-stranded right-handed beta-helix, Pectin lyase-like"/>
    <property type="match status" value="2"/>
</dbReference>
<reference evidence="7" key="1">
    <citation type="submission" date="2015-10" db="EMBL/GenBank/DDBJ databases">
        <authorList>
            <person name="Crossman L.C."/>
        </authorList>
    </citation>
    <scope>NUCLEOTIDE SEQUENCE [LARGE SCALE GENOMIC DNA]</scope>
    <source>
        <strain evidence="7">20-2</strain>
    </source>
</reference>
<dbReference type="InterPro" id="IPR011050">
    <property type="entry name" value="Pectin_lyase_fold/virulence"/>
</dbReference>
<keyword evidence="2" id="KW-0964">Secreted</keyword>
<evidence type="ECO:0000256" key="1">
    <source>
        <dbReference type="ARBA" id="ARBA00004613"/>
    </source>
</evidence>
<dbReference type="SMART" id="SM00710">
    <property type="entry name" value="PbH1"/>
    <property type="match status" value="4"/>
</dbReference>
<dbReference type="Proteomes" id="UP000235484">
    <property type="component" value="Unassembled WGS sequence"/>
</dbReference>
<dbReference type="GO" id="GO:0016837">
    <property type="term" value="F:carbon-oxygen lyase activity, acting on polysaccharides"/>
    <property type="evidence" value="ECO:0007669"/>
    <property type="project" value="TreeGrafter"/>
</dbReference>
<sequence>MQIFVDINASENGNGSQEFPFKYIQQAADIAQPGDYVQVMPGEYHEEVHPQYSGTSDKPIIYASAKQNRAIITGADRVTGWQHVAGPVWQLKLPNAEFGNYNPYNVLVDQTFNHAGEIFLNNKAMYEVDQLAKVEIPSENKFSRDRKFTCYTWYTEQLPAEDSTVIYANFQAQNPNDEHVELTFRETCFYPEKAGLNHLILSGFTMTKAACRWASSQYNKGIIGTNRGQGWKIAKCDISHAKCSGISLGRNIVPTIDDDKVYPHRIKNNTIHDCGQTGIIGVEGNPSPIIEHNSIYNINVRQNLVSDDVSAINLSPAIGAKILRNCIHDCTRGIWLGGKVEDTQISRNVFYNNSLPDSFEVTNENREDLVAALGEDIEIKDSMGVTLIDNNFLLSDCALKLESKGVLLVHNLINGSVEWLSNTNVAENDPYYHRLYQQNAPESAPYDSSCFYNNVFIRKNLRSEMAKLIAFAHKQASEQPIDNHISDDNAAYVGLASGQRSYIPANKAGNIFMNDEQEDVKVAIDSNEDGVFLNSNICDYLNEDTSRVIAVGVTPEIARDFDTDFLGKHREGISVTAGPFDTKEEYSQRLFRLLF</sequence>
<feature type="domain" description="Glycoside hydrolase 120 insertion" evidence="5">
    <location>
        <begin position="78"/>
        <end position="182"/>
    </location>
</feature>
<dbReference type="InterPro" id="IPR039448">
    <property type="entry name" value="Beta_helix"/>
</dbReference>
<dbReference type="InterPro" id="IPR052052">
    <property type="entry name" value="Polysaccharide_Lyase_9"/>
</dbReference>
<accession>A0A0U5JU67</accession>
<dbReference type="RefSeq" id="WP_102816002.1">
    <property type="nucleotide sequence ID" value="NZ_LN887547.1"/>
</dbReference>
<dbReference type="EMBL" id="LN887547">
    <property type="protein sequence ID" value="CUR40429.1"/>
    <property type="molecule type" value="Genomic_DNA"/>
</dbReference>
<name>A0A0U5JU67_LIMRT</name>